<dbReference type="GO" id="GO:0046486">
    <property type="term" value="P:glycerolipid metabolic process"/>
    <property type="evidence" value="ECO:0007669"/>
    <property type="project" value="UniProtKB-ARBA"/>
</dbReference>
<evidence type="ECO:0000256" key="5">
    <source>
        <dbReference type="ARBA" id="ARBA00023422"/>
    </source>
</evidence>
<dbReference type="GO" id="GO:0016042">
    <property type="term" value="P:lipid catabolic process"/>
    <property type="evidence" value="ECO:0007669"/>
    <property type="project" value="UniProtKB-UniRule"/>
</dbReference>
<dbReference type="PROSITE" id="PS50088">
    <property type="entry name" value="ANK_REPEAT"/>
    <property type="match status" value="7"/>
</dbReference>
<gene>
    <name evidence="10" type="ORF">N7537_010837</name>
</gene>
<dbReference type="PROSITE" id="PS50837">
    <property type="entry name" value="NACHT"/>
    <property type="match status" value="1"/>
</dbReference>
<feature type="repeat" description="ANK" evidence="6">
    <location>
        <begin position="1112"/>
        <end position="1139"/>
    </location>
</feature>
<feature type="repeat" description="ANK" evidence="6">
    <location>
        <begin position="974"/>
        <end position="1006"/>
    </location>
</feature>
<evidence type="ECO:0000256" key="6">
    <source>
        <dbReference type="PROSITE-ProRule" id="PRU00023"/>
    </source>
</evidence>
<dbReference type="RefSeq" id="XP_056747178.1">
    <property type="nucleotide sequence ID" value="XM_056901891.1"/>
</dbReference>
<dbReference type="SMART" id="SM00248">
    <property type="entry name" value="ANK"/>
    <property type="match status" value="10"/>
</dbReference>
<keyword evidence="11" id="KW-1185">Reference proteome</keyword>
<sequence>MDGKQLCLLSLDGGGVRGLSMLFILREIMLAVNHDSPGQLKPCEYFDMIGGTSTGGLVAIMLGRLGMTVDECIEVYLAMMDKIFVKKHSRISFRTWQMQERFDHEILEKAVKQLLVDRGLKEDALLVNPDAKCKVFVCSTTKETSLLRRLATYPSRGTGDLTSYTKIWEAARATSAASSFFEPVAIGPYGEKFLDGGTGANNPVSELWKEASDVWSEADLESQLRCLVSVGTGVPKPKAFGDYPHQIVNALIRMATDTQRIADAFHEEHASLDDQRRYFRFNVDRGLEEVGLQESSKKNVIAAATRSYLATQIVQSNLRICGELLKTRECLDTLYFDYKERQSRITELNENEEKGRIWLLDNISFQSWKKRDNLNDHHGVLWIEGHPGSGKSTVMKQLGNYLTNSNPGDDVIIQFYFNARSSDDLAKSATGLFRSLLHQLLLQTLPLPSTLYVLYKSKKEHSKNDSVHWSRAEVEQAFFNALKRPGLKPVTILIDALDECGDESEERSQSEQIDSVFHSFQSFISQAMNNKWKVNLCISCRHFPGIRFEKCYTVVTEKSNMRNIEAYIHQTLPLLETTHGGASERESLKRSIIEKASGVFLWVDLVICDLRPKILQQGQSFRSLMRSLDNVPNKLHLLFEQLISNINEPSERKASSNLFKWILFSQKPLNAGEIREALILSDIAPFDRSRRKLIGSWEAAKQQVVDNQRFEDYIRSISKGLVEIVDTQNLNDSSAVMDQYSKSDDESDSEESISYIQTAPVQSFWKRRVQVIHDSVRTFFLEGNGARLNSLEEWSLEPMLTPSYIGKCHEQLLRSCLNYLSLVAIHKSIELREDSALLGRATSITQSSACDEFSASSMDSDDLFEEPNLLLQYSARYIFEQARMADENGISQGSLAIQLLRFSDGSILRMLLSFNNQQPVRYTGGRLEAIPFHTIILALASFYNVTSCIQSLLAQPHVDKNHLVPCRGRFIDEQLCTPLMIACQTGHDNVVKELLRAKVDVNIKSKPKGRTALHYAAQMDYKSIVKRLVRYGAEIQALDDDGFSPLHSACSNFGGDVMTYLLRKSPVIQRREEQNGILSALLERISSGDQEALEFFSKLLKDIPDINYQDSQGRTALGLAINTGNAHIVELVLRSGGSLWNGTDVYNNPLFNAVQRYSLVWVVRIMMNNDWDMKYDLNKTDIAHGKTILHWAAESGAVDLVDELLTAGVDFTLQDVYGETPLHYAAENDHIEIVQRLVQAGADVHATDFKRSNYRTPFDCANNNGYSLVARFLASCMGIEYGPNKTDVAYGKTKLHWAAESGAVDLVDELLTAGVDFTLQDVYGETPLHYAAENGHLEIVQRLVQAGADVHATDFECRDHRTPLDCATHNGHSSVAYFLASCMSMLLTSEE</sequence>
<dbReference type="GeneID" id="81592133"/>
<dbReference type="SUPFAM" id="SSF52540">
    <property type="entry name" value="P-loop containing nucleoside triphosphate hydrolases"/>
    <property type="match status" value="1"/>
</dbReference>
<dbReference type="PROSITE" id="PS50297">
    <property type="entry name" value="ANK_REP_REGION"/>
    <property type="match status" value="7"/>
</dbReference>
<dbReference type="EMBL" id="JAQJAE010000006">
    <property type="protein sequence ID" value="KAJ5588159.1"/>
    <property type="molecule type" value="Genomic_DNA"/>
</dbReference>
<dbReference type="InterPro" id="IPR056884">
    <property type="entry name" value="NPHP3-like_N"/>
</dbReference>
<evidence type="ECO:0000256" key="7">
    <source>
        <dbReference type="PROSITE-ProRule" id="PRU01161"/>
    </source>
</evidence>
<dbReference type="Pfam" id="PF24883">
    <property type="entry name" value="NPHP3_N"/>
    <property type="match status" value="1"/>
</dbReference>
<dbReference type="CDD" id="cd07216">
    <property type="entry name" value="Pat17_PNPLA8_PNPLA9_like3"/>
    <property type="match status" value="1"/>
</dbReference>
<dbReference type="PANTHER" id="PTHR24198:SF165">
    <property type="entry name" value="ANKYRIN REPEAT-CONTAINING PROTEIN-RELATED"/>
    <property type="match status" value="1"/>
</dbReference>
<dbReference type="PROSITE" id="PS51635">
    <property type="entry name" value="PNPLA"/>
    <property type="match status" value="1"/>
</dbReference>
<keyword evidence="4 7" id="KW-0443">Lipid metabolism</keyword>
<reference evidence="10" key="2">
    <citation type="submission" date="2023-01" db="EMBL/GenBank/DDBJ databases">
        <authorList>
            <person name="Petersen C."/>
        </authorList>
    </citation>
    <scope>NUCLEOTIDE SEQUENCE</scope>
    <source>
        <strain evidence="10">IBT 12815</strain>
    </source>
</reference>
<evidence type="ECO:0000256" key="1">
    <source>
        <dbReference type="ARBA" id="ARBA00013278"/>
    </source>
</evidence>
<evidence type="ECO:0000313" key="10">
    <source>
        <dbReference type="EMBL" id="KAJ5588159.1"/>
    </source>
</evidence>
<feature type="domain" description="PNPLA" evidence="9">
    <location>
        <begin position="9"/>
        <end position="208"/>
    </location>
</feature>
<feature type="active site" description="Nucleophile" evidence="7">
    <location>
        <position position="53"/>
    </location>
</feature>
<feature type="short sequence motif" description="DGA/G" evidence="7">
    <location>
        <begin position="195"/>
        <end position="197"/>
    </location>
</feature>
<keyword evidence="2" id="KW-0677">Repeat</keyword>
<protein>
    <recommendedName>
        <fullName evidence="1">phospholipase A2</fullName>
        <ecNumber evidence="1">3.1.1.4</ecNumber>
    </recommendedName>
</protein>
<dbReference type="PRINTS" id="PR01415">
    <property type="entry name" value="ANKYRIN"/>
</dbReference>
<feature type="active site" description="Proton acceptor" evidence="7">
    <location>
        <position position="195"/>
    </location>
</feature>
<evidence type="ECO:0000256" key="4">
    <source>
        <dbReference type="ARBA" id="ARBA00023098"/>
    </source>
</evidence>
<dbReference type="Gene3D" id="3.40.50.300">
    <property type="entry name" value="P-loop containing nucleotide triphosphate hydrolases"/>
    <property type="match status" value="1"/>
</dbReference>
<feature type="repeat" description="ANK" evidence="6">
    <location>
        <begin position="1217"/>
        <end position="1249"/>
    </location>
</feature>
<organism evidence="10 11">
    <name type="scientific">Penicillium hordei</name>
    <dbReference type="NCBI Taxonomy" id="40994"/>
    <lineage>
        <taxon>Eukaryota</taxon>
        <taxon>Fungi</taxon>
        <taxon>Dikarya</taxon>
        <taxon>Ascomycota</taxon>
        <taxon>Pezizomycotina</taxon>
        <taxon>Eurotiomycetes</taxon>
        <taxon>Eurotiomycetidae</taxon>
        <taxon>Eurotiales</taxon>
        <taxon>Aspergillaceae</taxon>
        <taxon>Penicillium</taxon>
    </lineage>
</organism>
<evidence type="ECO:0000313" key="11">
    <source>
        <dbReference type="Proteomes" id="UP001213799"/>
    </source>
</evidence>
<name>A0AAD6DM56_9EURO</name>
<dbReference type="Gene3D" id="3.40.1090.10">
    <property type="entry name" value="Cytosolic phospholipase A2 catalytic domain"/>
    <property type="match status" value="1"/>
</dbReference>
<dbReference type="SUPFAM" id="SSF52151">
    <property type="entry name" value="FabD/lysophospholipase-like"/>
    <property type="match status" value="1"/>
</dbReference>
<dbReference type="Gene3D" id="1.25.40.20">
    <property type="entry name" value="Ankyrin repeat-containing domain"/>
    <property type="match status" value="4"/>
</dbReference>
<feature type="domain" description="NACHT" evidence="8">
    <location>
        <begin position="379"/>
        <end position="499"/>
    </location>
</feature>
<dbReference type="InterPro" id="IPR002110">
    <property type="entry name" value="Ankyrin_rpt"/>
</dbReference>
<keyword evidence="7" id="KW-0378">Hydrolase</keyword>
<feature type="short sequence motif" description="GXGXXG" evidence="7">
    <location>
        <begin position="13"/>
        <end position="18"/>
    </location>
</feature>
<evidence type="ECO:0000256" key="2">
    <source>
        <dbReference type="ARBA" id="ARBA00022737"/>
    </source>
</evidence>
<dbReference type="InterPro" id="IPR036770">
    <property type="entry name" value="Ankyrin_rpt-contain_sf"/>
</dbReference>
<feature type="repeat" description="ANK" evidence="6">
    <location>
        <begin position="1290"/>
        <end position="1322"/>
    </location>
</feature>
<dbReference type="InterPro" id="IPR016035">
    <property type="entry name" value="Acyl_Trfase/lysoPLipase"/>
</dbReference>
<dbReference type="EC" id="3.1.1.4" evidence="1"/>
<accession>A0AAD6DM56</accession>
<dbReference type="InterPro" id="IPR027417">
    <property type="entry name" value="P-loop_NTPase"/>
</dbReference>
<reference evidence="10" key="1">
    <citation type="journal article" date="2023" name="IMA Fungus">
        <title>Comparative genomic study of the Penicillium genus elucidates a diverse pangenome and 15 lateral gene transfer events.</title>
        <authorList>
            <person name="Petersen C."/>
            <person name="Sorensen T."/>
            <person name="Nielsen M.R."/>
            <person name="Sondergaard T.E."/>
            <person name="Sorensen J.L."/>
            <person name="Fitzpatrick D.A."/>
            <person name="Frisvad J.C."/>
            <person name="Nielsen K.L."/>
        </authorList>
    </citation>
    <scope>NUCLEOTIDE SEQUENCE</scope>
    <source>
        <strain evidence="10">IBT 12815</strain>
    </source>
</reference>
<dbReference type="InterPro" id="IPR007111">
    <property type="entry name" value="NACHT_NTPase"/>
</dbReference>
<evidence type="ECO:0000256" key="3">
    <source>
        <dbReference type="ARBA" id="ARBA00023043"/>
    </source>
</evidence>
<feature type="repeat" description="ANK" evidence="6">
    <location>
        <begin position="1008"/>
        <end position="1040"/>
    </location>
</feature>
<keyword evidence="7" id="KW-0442">Lipid degradation</keyword>
<dbReference type="Proteomes" id="UP001213799">
    <property type="component" value="Unassembled WGS sequence"/>
</dbReference>
<feature type="short sequence motif" description="GXSXG" evidence="7">
    <location>
        <begin position="51"/>
        <end position="55"/>
    </location>
</feature>
<dbReference type="GO" id="GO:0004623">
    <property type="term" value="F:phospholipase A2 activity"/>
    <property type="evidence" value="ECO:0007669"/>
    <property type="project" value="UniProtKB-EC"/>
</dbReference>
<dbReference type="InterPro" id="IPR002641">
    <property type="entry name" value="PNPLA_dom"/>
</dbReference>
<comment type="catalytic activity">
    <reaction evidence="5">
        <text>a 1,2-diacyl-sn-glycero-3-phosphocholine + H2O = a 1-acyl-sn-glycero-3-phosphocholine + a fatty acid + H(+)</text>
        <dbReference type="Rhea" id="RHEA:15801"/>
        <dbReference type="ChEBI" id="CHEBI:15377"/>
        <dbReference type="ChEBI" id="CHEBI:15378"/>
        <dbReference type="ChEBI" id="CHEBI:28868"/>
        <dbReference type="ChEBI" id="CHEBI:57643"/>
        <dbReference type="ChEBI" id="CHEBI:58168"/>
        <dbReference type="EC" id="3.1.1.4"/>
    </reaction>
    <physiologicalReaction direction="left-to-right" evidence="5">
        <dbReference type="Rhea" id="RHEA:15802"/>
    </physiologicalReaction>
</comment>
<comment type="caution">
    <text evidence="10">The sequence shown here is derived from an EMBL/GenBank/DDBJ whole genome shotgun (WGS) entry which is preliminary data.</text>
</comment>
<feature type="repeat" description="ANK" evidence="6">
    <location>
        <begin position="1323"/>
        <end position="1355"/>
    </location>
</feature>
<dbReference type="Pfam" id="PF12796">
    <property type="entry name" value="Ank_2"/>
    <property type="match status" value="3"/>
</dbReference>
<dbReference type="SUPFAM" id="SSF48403">
    <property type="entry name" value="Ankyrin repeat"/>
    <property type="match status" value="1"/>
</dbReference>
<evidence type="ECO:0000259" key="8">
    <source>
        <dbReference type="PROSITE" id="PS50837"/>
    </source>
</evidence>
<dbReference type="PANTHER" id="PTHR24198">
    <property type="entry name" value="ANKYRIN REPEAT AND PROTEIN KINASE DOMAIN-CONTAINING PROTEIN"/>
    <property type="match status" value="1"/>
</dbReference>
<evidence type="ECO:0000259" key="9">
    <source>
        <dbReference type="PROSITE" id="PS51635"/>
    </source>
</evidence>
<proteinExistence type="predicted"/>
<dbReference type="Pfam" id="PF01734">
    <property type="entry name" value="Patatin"/>
    <property type="match status" value="1"/>
</dbReference>
<feature type="repeat" description="ANK" evidence="6">
    <location>
        <begin position="1184"/>
        <end position="1216"/>
    </location>
</feature>
<keyword evidence="3 6" id="KW-0040">ANK repeat</keyword>